<sequence length="114" mass="12897">MSDEEKIEYLTKTLQLVVACFKSRAESSTCIEDHHPSCLQLIEGRLKEIEDVDNEVKLKEADAMLSTAKLILAEADTMRKQGLKTRATAYQLKADAVGLDWCATDDRREYEEVS</sequence>
<organism evidence="1">
    <name type="scientific">marine sediment metagenome</name>
    <dbReference type="NCBI Taxonomy" id="412755"/>
    <lineage>
        <taxon>unclassified sequences</taxon>
        <taxon>metagenomes</taxon>
        <taxon>ecological metagenomes</taxon>
    </lineage>
</organism>
<accession>A0A0F9BWF6</accession>
<proteinExistence type="predicted"/>
<comment type="caution">
    <text evidence="1">The sequence shown here is derived from an EMBL/GenBank/DDBJ whole genome shotgun (WGS) entry which is preliminary data.</text>
</comment>
<reference evidence="1" key="1">
    <citation type="journal article" date="2015" name="Nature">
        <title>Complex archaea that bridge the gap between prokaryotes and eukaryotes.</title>
        <authorList>
            <person name="Spang A."/>
            <person name="Saw J.H."/>
            <person name="Jorgensen S.L."/>
            <person name="Zaremba-Niedzwiedzka K."/>
            <person name="Martijn J."/>
            <person name="Lind A.E."/>
            <person name="van Eijk R."/>
            <person name="Schleper C."/>
            <person name="Guy L."/>
            <person name="Ettema T.J."/>
        </authorList>
    </citation>
    <scope>NUCLEOTIDE SEQUENCE</scope>
</reference>
<name>A0A0F9BWF6_9ZZZZ</name>
<dbReference type="EMBL" id="LAZR01035920">
    <property type="protein sequence ID" value="KKL26204.1"/>
    <property type="molecule type" value="Genomic_DNA"/>
</dbReference>
<gene>
    <name evidence="1" type="ORF">LCGC14_2397640</name>
</gene>
<evidence type="ECO:0000313" key="1">
    <source>
        <dbReference type="EMBL" id="KKL26204.1"/>
    </source>
</evidence>
<dbReference type="AlphaFoldDB" id="A0A0F9BWF6"/>
<protein>
    <submittedName>
        <fullName evidence="1">Uncharacterized protein</fullName>
    </submittedName>
</protein>